<dbReference type="NCBIfam" id="TIGR04294">
    <property type="entry name" value="pre_pil_HX9DG"/>
    <property type="match status" value="1"/>
</dbReference>
<dbReference type="RefSeq" id="WP_145085774.1">
    <property type="nucleotide sequence ID" value="NZ_CP036298.1"/>
</dbReference>
<dbReference type="InterPro" id="IPR027558">
    <property type="entry name" value="Pre_pil_HX9DG_C"/>
</dbReference>
<dbReference type="PANTHER" id="PTHR30093">
    <property type="entry name" value="GENERAL SECRETION PATHWAY PROTEIN G"/>
    <property type="match status" value="1"/>
</dbReference>
<dbReference type="Pfam" id="PF07963">
    <property type="entry name" value="N_methyl"/>
    <property type="match status" value="1"/>
</dbReference>
<dbReference type="KEGG" id="ahel:Q31a_62030"/>
<dbReference type="AlphaFoldDB" id="A0A518GGW0"/>
<dbReference type="NCBIfam" id="TIGR02532">
    <property type="entry name" value="IV_pilin_GFxxxE"/>
    <property type="match status" value="1"/>
</dbReference>
<proteinExistence type="predicted"/>
<organism evidence="2 3">
    <name type="scientific">Aureliella helgolandensis</name>
    <dbReference type="NCBI Taxonomy" id="2527968"/>
    <lineage>
        <taxon>Bacteria</taxon>
        <taxon>Pseudomonadati</taxon>
        <taxon>Planctomycetota</taxon>
        <taxon>Planctomycetia</taxon>
        <taxon>Pirellulales</taxon>
        <taxon>Pirellulaceae</taxon>
        <taxon>Aureliella</taxon>
    </lineage>
</organism>
<protein>
    <recommendedName>
        <fullName evidence="1">DUF1559 domain-containing protein</fullName>
    </recommendedName>
</protein>
<gene>
    <name evidence="2" type="ORF">Q31a_62030</name>
</gene>
<dbReference type="InterPro" id="IPR011453">
    <property type="entry name" value="DUF1559"/>
</dbReference>
<dbReference type="InterPro" id="IPR045584">
    <property type="entry name" value="Pilin-like"/>
</dbReference>
<dbReference type="OrthoDB" id="254869at2"/>
<keyword evidence="3" id="KW-1185">Reference proteome</keyword>
<dbReference type="Gene3D" id="3.30.700.10">
    <property type="entry name" value="Glycoprotein, Type 4 Pilin"/>
    <property type="match status" value="1"/>
</dbReference>
<dbReference type="Proteomes" id="UP000318017">
    <property type="component" value="Chromosome"/>
</dbReference>
<feature type="domain" description="DUF1559" evidence="1">
    <location>
        <begin position="38"/>
        <end position="315"/>
    </location>
</feature>
<evidence type="ECO:0000259" key="1">
    <source>
        <dbReference type="Pfam" id="PF07596"/>
    </source>
</evidence>
<evidence type="ECO:0000313" key="2">
    <source>
        <dbReference type="EMBL" id="QDV27810.1"/>
    </source>
</evidence>
<accession>A0A518GGW0</accession>
<name>A0A518GGW0_9BACT</name>
<sequence length="333" mass="35506">MRMSSSSRSKRSAFTLVELLVVIAIIGILVGLLLPAVQAAREAARRMQCSNNCKQIGLALHNYESSMKTFPQAWWLDIPPKTLNGTSWGMAILPYIEQGNLYNQFNHNVMSVNETGPAGQANVQLLKTPLSFFICPSAPGGAERVYDGDASPDLPVTWSSAPSDYMATTGILGDFATIAYSGSAGGNRHGALQVGGPYGSNRGGRISDLVDGTSNTILIGERTGGNQIYVRHTPNTMLNPYVPSNGGGWGDLLNGENWLKGSLHDGNPLSSPNGGPCAINCNNLRGSSMHSFHTGGCHFLMGDGSVQFLSESVDAHSFAARITREKGEVFQQD</sequence>
<evidence type="ECO:0000313" key="3">
    <source>
        <dbReference type="Proteomes" id="UP000318017"/>
    </source>
</evidence>
<dbReference type="EMBL" id="CP036298">
    <property type="protein sequence ID" value="QDV27810.1"/>
    <property type="molecule type" value="Genomic_DNA"/>
</dbReference>
<dbReference type="SUPFAM" id="SSF54523">
    <property type="entry name" value="Pili subunits"/>
    <property type="match status" value="1"/>
</dbReference>
<dbReference type="Pfam" id="PF07596">
    <property type="entry name" value="SBP_bac_10"/>
    <property type="match status" value="1"/>
</dbReference>
<reference evidence="2 3" key="1">
    <citation type="submission" date="2019-02" db="EMBL/GenBank/DDBJ databases">
        <title>Deep-cultivation of Planctomycetes and their phenomic and genomic characterization uncovers novel biology.</title>
        <authorList>
            <person name="Wiegand S."/>
            <person name="Jogler M."/>
            <person name="Boedeker C."/>
            <person name="Pinto D."/>
            <person name="Vollmers J."/>
            <person name="Rivas-Marin E."/>
            <person name="Kohn T."/>
            <person name="Peeters S.H."/>
            <person name="Heuer A."/>
            <person name="Rast P."/>
            <person name="Oberbeckmann S."/>
            <person name="Bunk B."/>
            <person name="Jeske O."/>
            <person name="Meyerdierks A."/>
            <person name="Storesund J.E."/>
            <person name="Kallscheuer N."/>
            <person name="Luecker S."/>
            <person name="Lage O.M."/>
            <person name="Pohl T."/>
            <person name="Merkel B.J."/>
            <person name="Hornburger P."/>
            <person name="Mueller R.-W."/>
            <person name="Bruemmer F."/>
            <person name="Labrenz M."/>
            <person name="Spormann A.M."/>
            <person name="Op den Camp H."/>
            <person name="Overmann J."/>
            <person name="Amann R."/>
            <person name="Jetten M.S.M."/>
            <person name="Mascher T."/>
            <person name="Medema M.H."/>
            <person name="Devos D.P."/>
            <person name="Kaster A.-K."/>
            <person name="Ovreas L."/>
            <person name="Rohde M."/>
            <person name="Galperin M.Y."/>
            <person name="Jogler C."/>
        </authorList>
    </citation>
    <scope>NUCLEOTIDE SEQUENCE [LARGE SCALE GENOMIC DNA]</scope>
    <source>
        <strain evidence="2 3">Q31a</strain>
    </source>
</reference>
<dbReference type="PANTHER" id="PTHR30093:SF2">
    <property type="entry name" value="TYPE II SECRETION SYSTEM PROTEIN H"/>
    <property type="match status" value="1"/>
</dbReference>
<dbReference type="InterPro" id="IPR012902">
    <property type="entry name" value="N_methyl_site"/>
</dbReference>